<sequence>MVQLQEASDKMFCNIKEKRLKFEEVMKMEEASLKKIWEREDRKRKEEQEFQLKMMQILCSSCLQFQSSTQIVLWV</sequence>
<organism evidence="1">
    <name type="scientific">Amphimedon queenslandica</name>
    <name type="common">Sponge</name>
    <dbReference type="NCBI Taxonomy" id="400682"/>
    <lineage>
        <taxon>Eukaryota</taxon>
        <taxon>Metazoa</taxon>
        <taxon>Porifera</taxon>
        <taxon>Demospongiae</taxon>
        <taxon>Heteroscleromorpha</taxon>
        <taxon>Haplosclerida</taxon>
        <taxon>Niphatidae</taxon>
        <taxon>Amphimedon</taxon>
    </lineage>
</organism>
<accession>A0A1X7UCK6</accession>
<name>A0A1X7UCK6_AMPQE</name>
<proteinExistence type="predicted"/>
<protein>
    <submittedName>
        <fullName evidence="1">Uncharacterized protein</fullName>
    </submittedName>
</protein>
<evidence type="ECO:0000313" key="1">
    <source>
        <dbReference type="EnsemblMetazoa" id="Aqu2.1.25502_001"/>
    </source>
</evidence>
<reference evidence="1" key="1">
    <citation type="submission" date="2017-05" db="UniProtKB">
        <authorList>
            <consortium name="EnsemblMetazoa"/>
        </authorList>
    </citation>
    <scope>IDENTIFICATION</scope>
</reference>
<dbReference type="EnsemblMetazoa" id="Aqu2.1.25502_001">
    <property type="protein sequence ID" value="Aqu2.1.25502_001"/>
    <property type="gene ID" value="Aqu2.1.25502"/>
</dbReference>
<dbReference type="InParanoid" id="A0A1X7UCK6"/>
<dbReference type="AlphaFoldDB" id="A0A1X7UCK6"/>